<dbReference type="PROSITE" id="PS51831">
    <property type="entry name" value="HD"/>
    <property type="match status" value="1"/>
</dbReference>
<comment type="cofactor">
    <cofactor evidence="12">
        <name>Mg(2+)</name>
        <dbReference type="ChEBI" id="CHEBI:18420"/>
    </cofactor>
    <text evidence="12">Magnesium is required for nucleotidyltransferase activity.</text>
</comment>
<evidence type="ECO:0000256" key="3">
    <source>
        <dbReference type="ARBA" id="ARBA00022694"/>
    </source>
</evidence>
<dbReference type="Gene3D" id="3.30.460.10">
    <property type="entry name" value="Beta Polymerase, domain 2"/>
    <property type="match status" value="1"/>
</dbReference>
<evidence type="ECO:0000313" key="14">
    <source>
        <dbReference type="EMBL" id="SMB82951.1"/>
    </source>
</evidence>
<comment type="similarity">
    <text evidence="12">Belongs to the tRNA nucleotidyltransferase/poly(A) polymerase family. Bacterial CCA-adding enzyme type 1 subfamily.</text>
</comment>
<dbReference type="CDD" id="cd00077">
    <property type="entry name" value="HDc"/>
    <property type="match status" value="1"/>
</dbReference>
<keyword evidence="4 12" id="KW-0548">Nucleotidyltransferase</keyword>
<evidence type="ECO:0000256" key="2">
    <source>
        <dbReference type="ARBA" id="ARBA00022679"/>
    </source>
</evidence>
<dbReference type="EC" id="2.7.7.72" evidence="12"/>
<dbReference type="HAMAP" id="MF_01262">
    <property type="entry name" value="CCA_bact_type2"/>
    <property type="match status" value="1"/>
</dbReference>
<evidence type="ECO:0000256" key="10">
    <source>
        <dbReference type="ARBA" id="ARBA00022842"/>
    </source>
</evidence>
<dbReference type="PANTHER" id="PTHR47545:SF1">
    <property type="entry name" value="MULTIFUNCTIONAL CCA PROTEIN"/>
    <property type="match status" value="1"/>
</dbReference>
<organism evidence="14 15">
    <name type="scientific">Pasteurella testudinis DSM 23072</name>
    <dbReference type="NCBI Taxonomy" id="1122938"/>
    <lineage>
        <taxon>Bacteria</taxon>
        <taxon>Pseudomonadati</taxon>
        <taxon>Pseudomonadota</taxon>
        <taxon>Gammaproteobacteria</taxon>
        <taxon>Pasteurellales</taxon>
        <taxon>Pasteurellaceae</taxon>
        <taxon>Pasteurella</taxon>
    </lineage>
</organism>
<evidence type="ECO:0000256" key="7">
    <source>
        <dbReference type="ARBA" id="ARBA00022800"/>
    </source>
</evidence>
<dbReference type="GO" id="GO:0000287">
    <property type="term" value="F:magnesium ion binding"/>
    <property type="evidence" value="ECO:0007669"/>
    <property type="project" value="UniProtKB-UniRule"/>
</dbReference>
<keyword evidence="15" id="KW-1185">Reference proteome</keyword>
<feature type="binding site" evidence="12">
    <location>
        <position position="15"/>
    </location>
    <ligand>
        <name>ATP</name>
        <dbReference type="ChEBI" id="CHEBI:30616"/>
    </ligand>
</feature>
<dbReference type="Gene3D" id="1.10.3090.10">
    <property type="entry name" value="cca-adding enzyme, domain 2"/>
    <property type="match status" value="1"/>
</dbReference>
<evidence type="ECO:0000256" key="12">
    <source>
        <dbReference type="HAMAP-Rule" id="MF_01261"/>
    </source>
</evidence>
<dbReference type="InterPro" id="IPR012006">
    <property type="entry name" value="CCA_bact"/>
</dbReference>
<dbReference type="RefSeq" id="WP_084256659.1">
    <property type="nucleotide sequence ID" value="NZ_FWWV01000011.1"/>
</dbReference>
<dbReference type="InterPro" id="IPR003607">
    <property type="entry name" value="HD/PDEase_dom"/>
</dbReference>
<accession>A0A1W1UQ63</accession>
<keyword evidence="3 12" id="KW-0819">tRNA processing</keyword>
<dbReference type="EC" id="3.1.4.-" evidence="12"/>
<comment type="function">
    <text evidence="12">Catalyzes the addition and repair of the essential 3'-terminal CCA sequence in tRNAs without using a nucleic acid template. Adds these three nucleotides in the order of C, C, and A to the tRNA nucleotide-73, using CTP and ATP as substrates and producing inorganic pyrophosphate. tRNA 3'-terminal CCA addition is required both for tRNA processing and repair. Also involved in tRNA surveillance by mediating tandem CCA addition to generate a CCACCA at the 3' terminus of unstable tRNAs. While stable tRNAs receive only 3'-terminal CCA, unstable tRNAs are marked with CCACCA and rapidly degraded.</text>
</comment>
<feature type="binding site" evidence="12">
    <location>
        <position position="147"/>
    </location>
    <ligand>
        <name>ATP</name>
        <dbReference type="ChEBI" id="CHEBI:30616"/>
    </ligand>
</feature>
<dbReference type="GO" id="GO:0160016">
    <property type="term" value="F:CCACCA tRNA nucleotidyltransferase activity"/>
    <property type="evidence" value="ECO:0007669"/>
    <property type="project" value="RHEA"/>
</dbReference>
<evidence type="ECO:0000256" key="9">
    <source>
        <dbReference type="ARBA" id="ARBA00022840"/>
    </source>
</evidence>
<dbReference type="SUPFAM" id="SSF81891">
    <property type="entry name" value="Poly A polymerase C-terminal region-like"/>
    <property type="match status" value="1"/>
</dbReference>
<keyword evidence="2 12" id="KW-0808">Transferase</keyword>
<evidence type="ECO:0000256" key="5">
    <source>
        <dbReference type="ARBA" id="ARBA00022723"/>
    </source>
</evidence>
<comment type="subunit">
    <text evidence="12">Monomer. Can also form homodimers and oligomers.</text>
</comment>
<dbReference type="GO" id="GO:0000049">
    <property type="term" value="F:tRNA binding"/>
    <property type="evidence" value="ECO:0007669"/>
    <property type="project" value="UniProtKB-UniRule"/>
</dbReference>
<keyword evidence="11 12" id="KW-0694">RNA-binding</keyword>
<comment type="catalytic activity">
    <reaction evidence="12">
        <text>a tRNA precursor + 2 CTP + ATP = a tRNA with a 3' CCA end + 3 diphosphate</text>
        <dbReference type="Rhea" id="RHEA:14433"/>
        <dbReference type="Rhea" id="RHEA-COMP:10465"/>
        <dbReference type="Rhea" id="RHEA-COMP:10468"/>
        <dbReference type="ChEBI" id="CHEBI:30616"/>
        <dbReference type="ChEBI" id="CHEBI:33019"/>
        <dbReference type="ChEBI" id="CHEBI:37563"/>
        <dbReference type="ChEBI" id="CHEBI:74896"/>
        <dbReference type="ChEBI" id="CHEBI:83071"/>
        <dbReference type="EC" id="2.7.7.72"/>
    </reaction>
</comment>
<feature type="binding site" evidence="12">
    <location>
        <position position="98"/>
    </location>
    <ligand>
        <name>CTP</name>
        <dbReference type="ChEBI" id="CHEBI:37563"/>
    </ligand>
</feature>
<feature type="binding site" evidence="12">
    <location>
        <position position="144"/>
    </location>
    <ligand>
        <name>CTP</name>
        <dbReference type="ChEBI" id="CHEBI:37563"/>
    </ligand>
</feature>
<feature type="binding site" evidence="12">
    <location>
        <position position="18"/>
    </location>
    <ligand>
        <name>CTP</name>
        <dbReference type="ChEBI" id="CHEBI:37563"/>
    </ligand>
</feature>
<dbReference type="InterPro" id="IPR002646">
    <property type="entry name" value="PolA_pol_head_dom"/>
</dbReference>
<dbReference type="HAMAP" id="MF_01261">
    <property type="entry name" value="CCA_bact_type1"/>
    <property type="match status" value="1"/>
</dbReference>
<dbReference type="Pfam" id="PF12627">
    <property type="entry name" value="PolyA_pol_RNAbd"/>
    <property type="match status" value="1"/>
</dbReference>
<protein>
    <recommendedName>
        <fullName evidence="12">Multifunctional CCA protein</fullName>
    </recommendedName>
    <domain>
        <recommendedName>
            <fullName evidence="12">CCA-adding enzyme</fullName>
            <ecNumber evidence="12">2.7.7.72</ecNumber>
        </recommendedName>
        <alternativeName>
            <fullName evidence="12">CCA tRNA nucleotidyltransferase</fullName>
        </alternativeName>
        <alternativeName>
            <fullName evidence="12">tRNA CCA-pyrophosphorylase</fullName>
        </alternativeName>
        <alternativeName>
            <fullName evidence="12">tRNA adenylyl-/cytidylyl-transferase</fullName>
        </alternativeName>
        <alternativeName>
            <fullName evidence="12">tRNA nucleotidyltransferase</fullName>
        </alternativeName>
        <alternativeName>
            <fullName evidence="12">tRNA-NT</fullName>
        </alternativeName>
    </domain>
    <domain>
        <recommendedName>
            <fullName evidence="12">2'-nucleotidase</fullName>
            <ecNumber evidence="12">3.1.3.-</ecNumber>
        </recommendedName>
    </domain>
    <domain>
        <recommendedName>
            <fullName evidence="12">2',3'-cyclic phosphodiesterase</fullName>
            <ecNumber evidence="12">3.1.4.-</ecNumber>
        </recommendedName>
    </domain>
    <domain>
        <recommendedName>
            <fullName evidence="12">Phosphatase</fullName>
        </recommendedName>
    </domain>
</protein>
<gene>
    <name evidence="12" type="primary">cca</name>
    <name evidence="14" type="ORF">SAMN05660772_02183</name>
</gene>
<dbReference type="STRING" id="1122938.SAMN05660772_02183"/>
<comment type="domain">
    <text evidence="12">Comprises two domains: an N-terminal domain containing the nucleotidyltransferase activity and a C-terminal HD domain associated with both phosphodiesterase and phosphatase activities.</text>
</comment>
<dbReference type="EC" id="3.1.3.-" evidence="12"/>
<proteinExistence type="inferred from homology"/>
<dbReference type="SMART" id="SM00471">
    <property type="entry name" value="HDc"/>
    <property type="match status" value="1"/>
</dbReference>
<keyword evidence="1 12" id="KW-0533">Nickel</keyword>
<dbReference type="GO" id="GO:0004112">
    <property type="term" value="F:cyclic-nucleotide phosphodiesterase activity"/>
    <property type="evidence" value="ECO:0007669"/>
    <property type="project" value="UniProtKB-UniRule"/>
</dbReference>
<dbReference type="CDD" id="cd05398">
    <property type="entry name" value="NT_ClassII-CCAase"/>
    <property type="match status" value="1"/>
</dbReference>
<keyword evidence="7 12" id="KW-0692">RNA repair</keyword>
<feature type="binding site" evidence="12">
    <location>
        <position position="18"/>
    </location>
    <ligand>
        <name>ATP</name>
        <dbReference type="ChEBI" id="CHEBI:30616"/>
    </ligand>
</feature>
<dbReference type="GO" id="GO:0016791">
    <property type="term" value="F:phosphatase activity"/>
    <property type="evidence" value="ECO:0007669"/>
    <property type="project" value="UniProtKB-UniRule"/>
</dbReference>
<dbReference type="PIRSF" id="PIRSF000813">
    <property type="entry name" value="CCA_bact"/>
    <property type="match status" value="1"/>
</dbReference>
<dbReference type="NCBIfam" id="NF008137">
    <property type="entry name" value="PRK10885.1"/>
    <property type="match status" value="1"/>
</dbReference>
<feature type="domain" description="HD" evidence="13">
    <location>
        <begin position="235"/>
        <end position="340"/>
    </location>
</feature>
<keyword evidence="10 12" id="KW-0460">Magnesium</keyword>
<dbReference type="EMBL" id="FWWV01000011">
    <property type="protein sequence ID" value="SMB82951.1"/>
    <property type="molecule type" value="Genomic_DNA"/>
</dbReference>
<keyword evidence="6 12" id="KW-0547">Nucleotide-binding</keyword>
<dbReference type="SUPFAM" id="SSF81301">
    <property type="entry name" value="Nucleotidyltransferase"/>
    <property type="match status" value="1"/>
</dbReference>
<dbReference type="GO" id="GO:0001680">
    <property type="term" value="P:tRNA 3'-terminal CCA addition"/>
    <property type="evidence" value="ECO:0007669"/>
    <property type="project" value="UniProtKB-UniRule"/>
</dbReference>
<comment type="catalytic activity">
    <reaction evidence="12">
        <text>a tRNA with a 3' CCA end + 2 CTP + ATP = a tRNA with a 3' CCACCA end + 3 diphosphate</text>
        <dbReference type="Rhea" id="RHEA:76235"/>
        <dbReference type="Rhea" id="RHEA-COMP:10468"/>
        <dbReference type="Rhea" id="RHEA-COMP:18655"/>
        <dbReference type="ChEBI" id="CHEBI:30616"/>
        <dbReference type="ChEBI" id="CHEBI:33019"/>
        <dbReference type="ChEBI" id="CHEBI:37563"/>
        <dbReference type="ChEBI" id="CHEBI:83071"/>
        <dbReference type="ChEBI" id="CHEBI:195187"/>
    </reaction>
</comment>
<feature type="binding site" evidence="12">
    <location>
        <position position="144"/>
    </location>
    <ligand>
        <name>ATP</name>
        <dbReference type="ChEBI" id="CHEBI:30616"/>
    </ligand>
</feature>
<sequence length="425" mass="47933">MITNQPHFDVYLVGGAVRDQLLGLTVKDRDWVVVGATPQQLLAQGYQQVGQDFPVFLHPQSHEEYALARTERKRGHGYQGFAVDFTPDISLEQDLLRRDLTINAIAQRQDGELIDPYHGIQDLQNRTLRHVSPAFAEDPLRVLRVARFHARFAHLGFKVAAETLQLMRQLTASGELAHLTPERVWLETEKALTTDSPQVYFQTLRNCGALAVLFPEIEALFGVPNPPQHHPEIDSGIHTLMVLQQAAKLTDKQANAAMIRFAALCHDLGKARTSPANWPHHYGHEALGVQPTTALCHRLKVPNSYQQLALLSCRYHSHIHRIQELKASTVVRLFDSLDVWRKPEHLQALITVCIADTRGRLGFEHSDYPQADWAMAFYQSAVSVDVQQIIAAGYQKQQIREQLTLQRIAAVKQKKMALHTLLPSA</sequence>
<dbReference type="InterPro" id="IPR006674">
    <property type="entry name" value="HD_domain"/>
</dbReference>
<feature type="binding site" evidence="12">
    <location>
        <position position="15"/>
    </location>
    <ligand>
        <name>CTP</name>
        <dbReference type="ChEBI" id="CHEBI:37563"/>
    </ligand>
</feature>
<dbReference type="AlphaFoldDB" id="A0A1W1UQ63"/>
<dbReference type="InterPro" id="IPR043519">
    <property type="entry name" value="NT_sf"/>
</dbReference>
<dbReference type="GO" id="GO:0042245">
    <property type="term" value="P:RNA repair"/>
    <property type="evidence" value="ECO:0007669"/>
    <property type="project" value="UniProtKB-KW"/>
</dbReference>
<evidence type="ECO:0000256" key="8">
    <source>
        <dbReference type="ARBA" id="ARBA00022801"/>
    </source>
</evidence>
<feature type="binding site" evidence="12">
    <location>
        <position position="28"/>
    </location>
    <ligand>
        <name>Mg(2+)</name>
        <dbReference type="ChEBI" id="CHEBI:18420"/>
    </ligand>
</feature>
<evidence type="ECO:0000259" key="13">
    <source>
        <dbReference type="PROSITE" id="PS51831"/>
    </source>
</evidence>
<dbReference type="PANTHER" id="PTHR47545">
    <property type="entry name" value="MULTIFUNCTIONAL CCA PROTEIN"/>
    <property type="match status" value="1"/>
</dbReference>
<evidence type="ECO:0000256" key="11">
    <source>
        <dbReference type="ARBA" id="ARBA00022884"/>
    </source>
</evidence>
<keyword evidence="8 12" id="KW-0378">Hydrolase</keyword>
<evidence type="ECO:0000256" key="1">
    <source>
        <dbReference type="ARBA" id="ARBA00022596"/>
    </source>
</evidence>
<keyword evidence="9 12" id="KW-0067">ATP-binding</keyword>
<keyword evidence="5 12" id="KW-0479">Metal-binding</keyword>
<reference evidence="15" key="1">
    <citation type="submission" date="2017-04" db="EMBL/GenBank/DDBJ databases">
        <authorList>
            <person name="Varghese N."/>
            <person name="Submissions S."/>
        </authorList>
    </citation>
    <scope>NUCLEOTIDE SEQUENCE [LARGE SCALE GENOMIC DNA]</scope>
    <source>
        <strain evidence="15">DSM 23072</strain>
    </source>
</reference>
<keyword evidence="12" id="KW-0511">Multifunctional enzyme</keyword>
<name>A0A1W1UQ63_9PAST</name>
<dbReference type="Pfam" id="PF01743">
    <property type="entry name" value="PolyA_pol"/>
    <property type="match status" value="1"/>
</dbReference>
<dbReference type="Proteomes" id="UP000192408">
    <property type="component" value="Unassembled WGS sequence"/>
</dbReference>
<evidence type="ECO:0000256" key="4">
    <source>
        <dbReference type="ARBA" id="ARBA00022695"/>
    </source>
</evidence>
<evidence type="ECO:0000256" key="6">
    <source>
        <dbReference type="ARBA" id="ARBA00022741"/>
    </source>
</evidence>
<comment type="miscellaneous">
    <text evidence="12">A single active site specifically recognizes both ATP and CTP and is responsible for their addition.</text>
</comment>
<dbReference type="GO" id="GO:0004810">
    <property type="term" value="F:CCA tRNA nucleotidyltransferase activity"/>
    <property type="evidence" value="ECO:0007669"/>
    <property type="project" value="UniProtKB-UniRule"/>
</dbReference>
<evidence type="ECO:0000313" key="15">
    <source>
        <dbReference type="Proteomes" id="UP000192408"/>
    </source>
</evidence>
<feature type="binding site" evidence="12">
    <location>
        <position position="30"/>
    </location>
    <ligand>
        <name>Mg(2+)</name>
        <dbReference type="ChEBI" id="CHEBI:18420"/>
    </ligand>
</feature>
<feature type="binding site" evidence="12">
    <location>
        <position position="147"/>
    </location>
    <ligand>
        <name>CTP</name>
        <dbReference type="ChEBI" id="CHEBI:37563"/>
    </ligand>
</feature>
<comment type="cofactor">
    <cofactor evidence="12">
        <name>Ni(2+)</name>
        <dbReference type="ChEBI" id="CHEBI:49786"/>
    </cofactor>
    <text evidence="12">Nickel for phosphatase activity.</text>
</comment>
<dbReference type="GO" id="GO:0005524">
    <property type="term" value="F:ATP binding"/>
    <property type="evidence" value="ECO:0007669"/>
    <property type="project" value="UniProtKB-UniRule"/>
</dbReference>
<dbReference type="InterPro" id="IPR050124">
    <property type="entry name" value="tRNA_CCA-adding_enzyme"/>
</dbReference>
<dbReference type="InterPro" id="IPR032828">
    <property type="entry name" value="PolyA_RNA-bd"/>
</dbReference>
<dbReference type="Pfam" id="PF01966">
    <property type="entry name" value="HD"/>
    <property type="match status" value="1"/>
</dbReference>
<feature type="binding site" evidence="12">
    <location>
        <position position="98"/>
    </location>
    <ligand>
        <name>ATP</name>
        <dbReference type="ChEBI" id="CHEBI:30616"/>
    </ligand>
</feature>